<dbReference type="GO" id="GO:0018104">
    <property type="term" value="P:peptidoglycan-protein cross-linking"/>
    <property type="evidence" value="ECO:0007669"/>
    <property type="project" value="TreeGrafter"/>
</dbReference>
<feature type="signal peptide" evidence="10">
    <location>
        <begin position="1"/>
        <end position="28"/>
    </location>
</feature>
<dbReference type="GO" id="GO:0071972">
    <property type="term" value="F:peptidoglycan L,D-transpeptidase activity"/>
    <property type="evidence" value="ECO:0007669"/>
    <property type="project" value="TreeGrafter"/>
</dbReference>
<dbReference type="GO" id="GO:0071555">
    <property type="term" value="P:cell wall organization"/>
    <property type="evidence" value="ECO:0007669"/>
    <property type="project" value="UniProtKB-UniRule"/>
</dbReference>
<dbReference type="SUPFAM" id="SSF141523">
    <property type="entry name" value="L,D-transpeptidase catalytic domain-like"/>
    <property type="match status" value="1"/>
</dbReference>
<evidence type="ECO:0000313" key="13">
    <source>
        <dbReference type="Proteomes" id="UP000574931"/>
    </source>
</evidence>
<evidence type="ECO:0000313" key="12">
    <source>
        <dbReference type="EMBL" id="NNU60989.1"/>
    </source>
</evidence>
<organism evidence="12 13">
    <name type="scientific">Ochrobactrum soli</name>
    <dbReference type="NCBI Taxonomy" id="2448455"/>
    <lineage>
        <taxon>Bacteria</taxon>
        <taxon>Pseudomonadati</taxon>
        <taxon>Pseudomonadota</taxon>
        <taxon>Alphaproteobacteria</taxon>
        <taxon>Hyphomicrobiales</taxon>
        <taxon>Brucellaceae</taxon>
        <taxon>Brucella/Ochrobactrum group</taxon>
        <taxon>Ochrobactrum</taxon>
    </lineage>
</organism>
<evidence type="ECO:0000256" key="7">
    <source>
        <dbReference type="ARBA" id="ARBA00022984"/>
    </source>
</evidence>
<dbReference type="Pfam" id="PF03734">
    <property type="entry name" value="YkuD"/>
    <property type="match status" value="1"/>
</dbReference>
<evidence type="ECO:0000256" key="10">
    <source>
        <dbReference type="SAM" id="SignalP"/>
    </source>
</evidence>
<accession>A0A849KQY8</accession>
<name>A0A849KQY8_9HYPH</name>
<keyword evidence="4" id="KW-0808">Transferase</keyword>
<keyword evidence="6 9" id="KW-0133">Cell shape</keyword>
<dbReference type="GO" id="GO:0016757">
    <property type="term" value="F:glycosyltransferase activity"/>
    <property type="evidence" value="ECO:0007669"/>
    <property type="project" value="UniProtKB-KW"/>
</dbReference>
<gene>
    <name evidence="12" type="ORF">HKX02_12090</name>
</gene>
<dbReference type="InterPro" id="IPR005490">
    <property type="entry name" value="LD_TPept_cat_dom"/>
</dbReference>
<keyword evidence="3" id="KW-0328">Glycosyltransferase</keyword>
<evidence type="ECO:0000256" key="5">
    <source>
        <dbReference type="ARBA" id="ARBA00022801"/>
    </source>
</evidence>
<proteinExistence type="inferred from homology"/>
<keyword evidence="8 9" id="KW-0961">Cell wall biogenesis/degradation</keyword>
<dbReference type="Gene3D" id="2.40.440.10">
    <property type="entry name" value="L,D-transpeptidase catalytic domain-like"/>
    <property type="match status" value="1"/>
</dbReference>
<keyword evidence="10" id="KW-0732">Signal</keyword>
<comment type="caution">
    <text evidence="12">The sequence shown here is derived from an EMBL/GenBank/DDBJ whole genome shotgun (WGS) entry which is preliminary data.</text>
</comment>
<sequence>MLVRCVTKKCVLGAVLLAPLILSSCTTADQSSRAELAQKTEQAKQAYRNEPYEVFLVDRKKFDTRFSPVDVTPMEQHAAGTILIDTSQKFLYLYNANGTARRYGVAVGASGYGWWGTAKVGRKAIWPAWYPTDDMRNKAPGLPRRIEPGTHNPLGARALYLYQNGVDTLYRIHGTSEPWTIGTEASSGCIRMLNEDVIELYNLVSPGATVIVK</sequence>
<feature type="active site" description="Proton donor/acceptor" evidence="9">
    <location>
        <position position="173"/>
    </location>
</feature>
<dbReference type="GO" id="GO:0005576">
    <property type="term" value="C:extracellular region"/>
    <property type="evidence" value="ECO:0007669"/>
    <property type="project" value="TreeGrafter"/>
</dbReference>
<dbReference type="PANTHER" id="PTHR30582:SF24">
    <property type="entry name" value="L,D-TRANSPEPTIDASE ERFK_SRFK-RELATED"/>
    <property type="match status" value="1"/>
</dbReference>
<dbReference type="InterPro" id="IPR050979">
    <property type="entry name" value="LD-transpeptidase"/>
</dbReference>
<evidence type="ECO:0000256" key="2">
    <source>
        <dbReference type="ARBA" id="ARBA00005992"/>
    </source>
</evidence>
<keyword evidence="5" id="KW-0378">Hydrolase</keyword>
<reference evidence="12 13" key="1">
    <citation type="submission" date="2020-05" db="EMBL/GenBank/DDBJ databases">
        <title>Draft Genome Sequence of Ochrobactrum soli Isolated from Stable Fly Gut.</title>
        <authorList>
            <person name="Pileggi M.T."/>
            <person name="Vazhakkala L.J."/>
            <person name="Wong C.N."/>
        </authorList>
    </citation>
    <scope>NUCLEOTIDE SEQUENCE [LARGE SCALE GENOMIC DNA]</scope>
    <source>
        <strain evidence="12 13">MTP-C0764</strain>
    </source>
</reference>
<feature type="chain" id="PRO_5032371147" evidence="10">
    <location>
        <begin position="29"/>
        <end position="213"/>
    </location>
</feature>
<feature type="active site" description="Nucleophile" evidence="9">
    <location>
        <position position="189"/>
    </location>
</feature>
<dbReference type="EMBL" id="JABFCY010000007">
    <property type="protein sequence ID" value="NNU60989.1"/>
    <property type="molecule type" value="Genomic_DNA"/>
</dbReference>
<feature type="domain" description="L,D-TPase catalytic" evidence="11">
    <location>
        <begin position="80"/>
        <end position="213"/>
    </location>
</feature>
<evidence type="ECO:0000256" key="6">
    <source>
        <dbReference type="ARBA" id="ARBA00022960"/>
    </source>
</evidence>
<dbReference type="Proteomes" id="UP000574931">
    <property type="component" value="Unassembled WGS sequence"/>
</dbReference>
<comment type="pathway">
    <text evidence="1 9">Cell wall biogenesis; peptidoglycan biosynthesis.</text>
</comment>
<comment type="similarity">
    <text evidence="2">Belongs to the YkuD family.</text>
</comment>
<dbReference type="PANTHER" id="PTHR30582">
    <property type="entry name" value="L,D-TRANSPEPTIDASE"/>
    <property type="match status" value="1"/>
</dbReference>
<evidence type="ECO:0000256" key="8">
    <source>
        <dbReference type="ARBA" id="ARBA00023316"/>
    </source>
</evidence>
<dbReference type="UniPathway" id="UPA00219"/>
<dbReference type="FunFam" id="2.40.440.10:FF:000002">
    <property type="entry name" value="L,D-transpeptidase ErfK/SrfK"/>
    <property type="match status" value="1"/>
</dbReference>
<protein>
    <submittedName>
        <fullName evidence="12">L,D-transpeptidase</fullName>
    </submittedName>
</protein>
<dbReference type="PROSITE" id="PS51257">
    <property type="entry name" value="PROKAR_LIPOPROTEIN"/>
    <property type="match status" value="1"/>
</dbReference>
<evidence type="ECO:0000256" key="1">
    <source>
        <dbReference type="ARBA" id="ARBA00004752"/>
    </source>
</evidence>
<evidence type="ECO:0000256" key="4">
    <source>
        <dbReference type="ARBA" id="ARBA00022679"/>
    </source>
</evidence>
<dbReference type="InterPro" id="IPR038063">
    <property type="entry name" value="Transpep_catalytic_dom"/>
</dbReference>
<dbReference type="GO" id="GO:0008360">
    <property type="term" value="P:regulation of cell shape"/>
    <property type="evidence" value="ECO:0007669"/>
    <property type="project" value="UniProtKB-UniRule"/>
</dbReference>
<keyword evidence="7 9" id="KW-0573">Peptidoglycan synthesis</keyword>
<evidence type="ECO:0000259" key="11">
    <source>
        <dbReference type="PROSITE" id="PS52029"/>
    </source>
</evidence>
<evidence type="ECO:0000256" key="3">
    <source>
        <dbReference type="ARBA" id="ARBA00022676"/>
    </source>
</evidence>
<dbReference type="PROSITE" id="PS52029">
    <property type="entry name" value="LD_TPASE"/>
    <property type="match status" value="1"/>
</dbReference>
<dbReference type="CDD" id="cd16913">
    <property type="entry name" value="YkuD_like"/>
    <property type="match status" value="1"/>
</dbReference>
<evidence type="ECO:0000256" key="9">
    <source>
        <dbReference type="PROSITE-ProRule" id="PRU01373"/>
    </source>
</evidence>
<dbReference type="AlphaFoldDB" id="A0A849KQY8"/>
<keyword evidence="13" id="KW-1185">Reference proteome</keyword>